<gene>
    <name evidence="3" type="ORF">L3X38_016163</name>
</gene>
<feature type="compositionally biased region" description="Low complexity" evidence="1">
    <location>
        <begin position="1"/>
        <end position="19"/>
    </location>
</feature>
<evidence type="ECO:0000313" key="4">
    <source>
        <dbReference type="Proteomes" id="UP001054821"/>
    </source>
</evidence>
<dbReference type="Pfam" id="PF14244">
    <property type="entry name" value="Retrotran_gag_3"/>
    <property type="match status" value="1"/>
</dbReference>
<proteinExistence type="predicted"/>
<accession>A0AAD4Z8X6</accession>
<protein>
    <recommendedName>
        <fullName evidence="2">Retrotransposon Copia-like N-terminal domain-containing protein</fullName>
    </recommendedName>
</protein>
<dbReference type="Proteomes" id="UP001054821">
    <property type="component" value="Chromosome 3"/>
</dbReference>
<dbReference type="AlphaFoldDB" id="A0AAD4Z8X6"/>
<organism evidence="3 4">
    <name type="scientific">Prunus dulcis</name>
    <name type="common">Almond</name>
    <name type="synonym">Amygdalus dulcis</name>
    <dbReference type="NCBI Taxonomy" id="3755"/>
    <lineage>
        <taxon>Eukaryota</taxon>
        <taxon>Viridiplantae</taxon>
        <taxon>Streptophyta</taxon>
        <taxon>Embryophyta</taxon>
        <taxon>Tracheophyta</taxon>
        <taxon>Spermatophyta</taxon>
        <taxon>Magnoliopsida</taxon>
        <taxon>eudicotyledons</taxon>
        <taxon>Gunneridae</taxon>
        <taxon>Pentapetalae</taxon>
        <taxon>rosids</taxon>
        <taxon>fabids</taxon>
        <taxon>Rosales</taxon>
        <taxon>Rosaceae</taxon>
        <taxon>Amygdaloideae</taxon>
        <taxon>Amygdaleae</taxon>
        <taxon>Prunus</taxon>
    </lineage>
</organism>
<feature type="domain" description="Retrotransposon Copia-like N-terminal" evidence="2">
    <location>
        <begin position="30"/>
        <end position="67"/>
    </location>
</feature>
<comment type="caution">
    <text evidence="3">The sequence shown here is derived from an EMBL/GenBank/DDBJ whole genome shotgun (WGS) entry which is preliminary data.</text>
</comment>
<reference evidence="3 4" key="1">
    <citation type="journal article" date="2022" name="G3 (Bethesda)">
        <title>Whole-genome sequence and methylome profiling of the almond [Prunus dulcis (Mill.) D.A. Webb] cultivar 'Nonpareil'.</title>
        <authorList>
            <person name="D'Amico-Willman K.M."/>
            <person name="Ouma W.Z."/>
            <person name="Meulia T."/>
            <person name="Sideli G.M."/>
            <person name="Gradziel T.M."/>
            <person name="Fresnedo-Ramirez J."/>
        </authorList>
    </citation>
    <scope>NUCLEOTIDE SEQUENCE [LARGE SCALE GENOMIC DNA]</scope>
    <source>
        <strain evidence="3">Clone GOH B32 T37-40</strain>
    </source>
</reference>
<evidence type="ECO:0000259" key="2">
    <source>
        <dbReference type="Pfam" id="PF14244"/>
    </source>
</evidence>
<evidence type="ECO:0000313" key="3">
    <source>
        <dbReference type="EMBL" id="KAI5336894.1"/>
    </source>
</evidence>
<keyword evidence="4" id="KW-1185">Reference proteome</keyword>
<dbReference type="InterPro" id="IPR029472">
    <property type="entry name" value="Copia-like_N"/>
</dbReference>
<name>A0AAD4Z8X6_PRUDU</name>
<dbReference type="EMBL" id="JAJFAZ020000003">
    <property type="protein sequence ID" value="KAI5336894.1"/>
    <property type="molecule type" value="Genomic_DNA"/>
</dbReference>
<evidence type="ECO:0000256" key="1">
    <source>
        <dbReference type="SAM" id="MobiDB-lite"/>
    </source>
</evidence>
<feature type="region of interest" description="Disordered" evidence="1">
    <location>
        <begin position="1"/>
        <end position="21"/>
    </location>
</feature>
<sequence length="84" mass="9335">MDTVSISEPTQSTPPSSQIVTIHSDNTPFSTGIILTETNYALWFQVMEMRIAARERLGYLTGNTPQPSKLCKSTHLLTQLLLVL</sequence>